<evidence type="ECO:0000256" key="7">
    <source>
        <dbReference type="ARBA" id="ARBA00038093"/>
    </source>
</evidence>
<dbReference type="Proteomes" id="UP001589810">
    <property type="component" value="Unassembled WGS sequence"/>
</dbReference>
<accession>A0ABV6N7A8</accession>
<evidence type="ECO:0000256" key="5">
    <source>
        <dbReference type="ARBA" id="ARBA00022801"/>
    </source>
</evidence>
<comment type="function">
    <text evidence="8">Toxic component of a toxin-antitoxin (TA) system. An RNase.</text>
</comment>
<name>A0ABV6N7A8_9PSEU</name>
<evidence type="ECO:0000256" key="1">
    <source>
        <dbReference type="ARBA" id="ARBA00001946"/>
    </source>
</evidence>
<dbReference type="PANTHER" id="PTHR33653:SF1">
    <property type="entry name" value="RIBONUCLEASE VAPC2"/>
    <property type="match status" value="1"/>
</dbReference>
<dbReference type="Pfam" id="PF01850">
    <property type="entry name" value="PIN"/>
    <property type="match status" value="1"/>
</dbReference>
<dbReference type="EMBL" id="JBHLUD010000016">
    <property type="protein sequence ID" value="MFC0548404.1"/>
    <property type="molecule type" value="Genomic_DNA"/>
</dbReference>
<dbReference type="InterPro" id="IPR029060">
    <property type="entry name" value="PIN-like_dom_sf"/>
</dbReference>
<keyword evidence="2 8" id="KW-1277">Toxin-antitoxin system</keyword>
<dbReference type="SUPFAM" id="SSF88723">
    <property type="entry name" value="PIN domain-like"/>
    <property type="match status" value="1"/>
</dbReference>
<proteinExistence type="inferred from homology"/>
<evidence type="ECO:0000256" key="3">
    <source>
        <dbReference type="ARBA" id="ARBA00022722"/>
    </source>
</evidence>
<comment type="similarity">
    <text evidence="7 8">Belongs to the PINc/VapC protein family.</text>
</comment>
<comment type="caution">
    <text evidence="10">The sequence shown here is derived from an EMBL/GenBank/DDBJ whole genome shotgun (WGS) entry which is preliminary data.</text>
</comment>
<comment type="cofactor">
    <cofactor evidence="1 8">
        <name>Mg(2+)</name>
        <dbReference type="ChEBI" id="CHEBI:18420"/>
    </cofactor>
</comment>
<dbReference type="Gene3D" id="3.40.50.1010">
    <property type="entry name" value="5'-nuclease"/>
    <property type="match status" value="1"/>
</dbReference>
<evidence type="ECO:0000256" key="6">
    <source>
        <dbReference type="ARBA" id="ARBA00022842"/>
    </source>
</evidence>
<keyword evidence="11" id="KW-1185">Reference proteome</keyword>
<evidence type="ECO:0000256" key="4">
    <source>
        <dbReference type="ARBA" id="ARBA00022723"/>
    </source>
</evidence>
<keyword evidence="3 8" id="KW-0540">Nuclease</keyword>
<dbReference type="InterPro" id="IPR022907">
    <property type="entry name" value="VapC_family"/>
</dbReference>
<evidence type="ECO:0000313" key="11">
    <source>
        <dbReference type="Proteomes" id="UP001589810"/>
    </source>
</evidence>
<evidence type="ECO:0000256" key="2">
    <source>
        <dbReference type="ARBA" id="ARBA00022649"/>
    </source>
</evidence>
<evidence type="ECO:0000259" key="9">
    <source>
        <dbReference type="Pfam" id="PF01850"/>
    </source>
</evidence>
<dbReference type="RefSeq" id="WP_273943803.1">
    <property type="nucleotide sequence ID" value="NZ_CP097263.1"/>
</dbReference>
<organism evidence="10 11">
    <name type="scientific">Kutzneria chonburiensis</name>
    <dbReference type="NCBI Taxonomy" id="1483604"/>
    <lineage>
        <taxon>Bacteria</taxon>
        <taxon>Bacillati</taxon>
        <taxon>Actinomycetota</taxon>
        <taxon>Actinomycetes</taxon>
        <taxon>Pseudonocardiales</taxon>
        <taxon>Pseudonocardiaceae</taxon>
        <taxon>Kutzneria</taxon>
    </lineage>
</organism>
<feature type="domain" description="PIN" evidence="9">
    <location>
        <begin position="4"/>
        <end position="122"/>
    </location>
</feature>
<sequence>MIRYLVDSSALWQIFRNRDVAEEWRSAARERALHVCEATRTEFLCSAKGPVHRDEMAEQLDALCDLAPVPKAAWRWVETAQYKLTQRGQHRSAGPIDLLLCATAVHHDMTVLHVDNDFAAVGTVLTEVRERDIRAVAG</sequence>
<dbReference type="InterPro" id="IPR050556">
    <property type="entry name" value="Type_II_TA_system_RNase"/>
</dbReference>
<dbReference type="PANTHER" id="PTHR33653">
    <property type="entry name" value="RIBONUCLEASE VAPC2"/>
    <property type="match status" value="1"/>
</dbReference>
<feature type="binding site" evidence="8">
    <location>
        <position position="97"/>
    </location>
    <ligand>
        <name>Mg(2+)</name>
        <dbReference type="ChEBI" id="CHEBI:18420"/>
    </ligand>
</feature>
<protein>
    <recommendedName>
        <fullName evidence="8">Ribonuclease VapC</fullName>
        <shortName evidence="8">RNase VapC</shortName>
        <ecNumber evidence="8">3.1.-.-</ecNumber>
    </recommendedName>
    <alternativeName>
        <fullName evidence="8">Toxin VapC</fullName>
    </alternativeName>
</protein>
<keyword evidence="4 8" id="KW-0479">Metal-binding</keyword>
<evidence type="ECO:0000313" key="10">
    <source>
        <dbReference type="EMBL" id="MFC0548404.1"/>
    </source>
</evidence>
<evidence type="ECO:0000256" key="8">
    <source>
        <dbReference type="HAMAP-Rule" id="MF_00265"/>
    </source>
</evidence>
<dbReference type="InterPro" id="IPR002716">
    <property type="entry name" value="PIN_dom"/>
</dbReference>
<dbReference type="HAMAP" id="MF_00265">
    <property type="entry name" value="VapC_Nob1"/>
    <property type="match status" value="1"/>
</dbReference>
<feature type="binding site" evidence="8">
    <location>
        <position position="7"/>
    </location>
    <ligand>
        <name>Mg(2+)</name>
        <dbReference type="ChEBI" id="CHEBI:18420"/>
    </ligand>
</feature>
<keyword evidence="6 8" id="KW-0460">Magnesium</keyword>
<keyword evidence="8" id="KW-0800">Toxin</keyword>
<gene>
    <name evidence="8" type="primary">vapC</name>
    <name evidence="10" type="ORF">ACFFH7_43340</name>
</gene>
<keyword evidence="5 8" id="KW-0378">Hydrolase</keyword>
<dbReference type="EC" id="3.1.-.-" evidence="8"/>
<reference evidence="10 11" key="1">
    <citation type="submission" date="2024-09" db="EMBL/GenBank/DDBJ databases">
        <authorList>
            <person name="Sun Q."/>
            <person name="Mori K."/>
        </authorList>
    </citation>
    <scope>NUCLEOTIDE SEQUENCE [LARGE SCALE GENOMIC DNA]</scope>
    <source>
        <strain evidence="10 11">TBRC 1432</strain>
    </source>
</reference>